<evidence type="ECO:0000259" key="3">
    <source>
        <dbReference type="PROSITE" id="PS50800"/>
    </source>
</evidence>
<dbReference type="InterPro" id="IPR036361">
    <property type="entry name" value="SAP_dom_sf"/>
</dbReference>
<reference evidence="5" key="1">
    <citation type="submission" date="2025-08" db="UniProtKB">
        <authorList>
            <consortium name="RefSeq"/>
        </authorList>
    </citation>
    <scope>IDENTIFICATION</scope>
</reference>
<proteinExistence type="inferred from homology"/>
<dbReference type="InParanoid" id="A0A6P8QPF8"/>
<protein>
    <submittedName>
        <fullName evidence="5">Uncharacterized protein LOC117360536 isoform X1</fullName>
    </submittedName>
</protein>
<dbReference type="GeneID" id="117360536"/>
<evidence type="ECO:0000256" key="2">
    <source>
        <dbReference type="ARBA" id="ARBA00046328"/>
    </source>
</evidence>
<gene>
    <name evidence="5" type="primary">LOC117360536</name>
</gene>
<keyword evidence="1" id="KW-0597">Phosphoprotein</keyword>
<comment type="similarity">
    <text evidence="2">Belongs to the SAP domain-containing ribonucleoprotein family.</text>
</comment>
<dbReference type="SMART" id="SM00513">
    <property type="entry name" value="SAP"/>
    <property type="match status" value="1"/>
</dbReference>
<dbReference type="KEGG" id="gsh:117360536"/>
<dbReference type="PANTHER" id="PTHR46551:SF1">
    <property type="entry name" value="SAP DOMAIN-CONTAINING RIBONUCLEOPROTEIN"/>
    <property type="match status" value="1"/>
</dbReference>
<name>A0A6P8QPF8_GEOSA</name>
<organism evidence="4 5">
    <name type="scientific">Geotrypetes seraphini</name>
    <name type="common">Gaboon caecilian</name>
    <name type="synonym">Caecilia seraphini</name>
    <dbReference type="NCBI Taxonomy" id="260995"/>
    <lineage>
        <taxon>Eukaryota</taxon>
        <taxon>Metazoa</taxon>
        <taxon>Chordata</taxon>
        <taxon>Craniata</taxon>
        <taxon>Vertebrata</taxon>
        <taxon>Euteleostomi</taxon>
        <taxon>Amphibia</taxon>
        <taxon>Gymnophiona</taxon>
        <taxon>Geotrypetes</taxon>
    </lineage>
</organism>
<dbReference type="InterPro" id="IPR052240">
    <property type="entry name" value="SAP_domain_ribonucleoprotein"/>
</dbReference>
<dbReference type="AlphaFoldDB" id="A0A6P8QPF8"/>
<dbReference type="Pfam" id="PF02037">
    <property type="entry name" value="SAP"/>
    <property type="match status" value="1"/>
</dbReference>
<dbReference type="RefSeq" id="XP_033800322.1">
    <property type="nucleotide sequence ID" value="XM_033944431.1"/>
</dbReference>
<dbReference type="GO" id="GO:0005634">
    <property type="term" value="C:nucleus"/>
    <property type="evidence" value="ECO:0007669"/>
    <property type="project" value="TreeGrafter"/>
</dbReference>
<dbReference type="Gene3D" id="1.10.720.30">
    <property type="entry name" value="SAP domain"/>
    <property type="match status" value="1"/>
</dbReference>
<dbReference type="GO" id="GO:0016973">
    <property type="term" value="P:poly(A)+ mRNA export from nucleus"/>
    <property type="evidence" value="ECO:0007669"/>
    <property type="project" value="TreeGrafter"/>
</dbReference>
<evidence type="ECO:0000313" key="5">
    <source>
        <dbReference type="RefSeq" id="XP_033800322.1"/>
    </source>
</evidence>
<dbReference type="PROSITE" id="PS50800">
    <property type="entry name" value="SAP"/>
    <property type="match status" value="1"/>
</dbReference>
<evidence type="ECO:0000256" key="1">
    <source>
        <dbReference type="ARBA" id="ARBA00022553"/>
    </source>
</evidence>
<dbReference type="Proteomes" id="UP000515159">
    <property type="component" value="Chromosome 5"/>
</dbReference>
<evidence type="ECO:0000313" key="4">
    <source>
        <dbReference type="Proteomes" id="UP000515159"/>
    </source>
</evidence>
<dbReference type="InterPro" id="IPR003034">
    <property type="entry name" value="SAP_dom"/>
</dbReference>
<keyword evidence="4" id="KW-1185">Reference proteome</keyword>
<accession>A0A6P8QPF8</accession>
<dbReference type="PANTHER" id="PTHR46551">
    <property type="entry name" value="SAP DOMAIN-CONTAINING RIBONUCLEOPROTEIN"/>
    <property type="match status" value="1"/>
</dbReference>
<feature type="domain" description="SAP" evidence="3">
    <location>
        <begin position="13"/>
        <end position="47"/>
    </location>
</feature>
<dbReference type="OrthoDB" id="5837849at2759"/>
<sequence>MRQEMASKRGDKLALMKMVELKQELAIYGLDTRGRKPELVRRLKDYLEENDTEQDGEEISLGDLEENLTPLLVDEEETVTENHCRKEENGISIASRKMAFRSISSMTKQERIMMRAEKFGMISSEEHKKAARAARVMPHTKRKGTVKANSSLMPLQTSSPTQQSLDHCTVKLLNQMPVVLPAGRLEEGASTALRLDTSLSTPENLPLLCLAGERGEMTLLGLAKDAELKSLEGRVSLIEPKDLCQGSIEPPAVGSTVVTLDTFWKAIQNLTDLVFKSTQETTLLVSKMDNLSKSLEVNKQETLAHFVQVIKDVAGLKDLTSAIIKDDNTIHQKLKRIENFNRRLNLRLLNFPRMSEITPVDLLRKYFLEILDFSSTNIPSLNKVYLLYSSKKRSIGFFLSGKGELWSN</sequence>
<dbReference type="SUPFAM" id="SSF68906">
    <property type="entry name" value="SAP domain"/>
    <property type="match status" value="1"/>
</dbReference>